<comment type="caution">
    <text evidence="1">The sequence shown here is derived from an EMBL/GenBank/DDBJ whole genome shotgun (WGS) entry which is preliminary data.</text>
</comment>
<dbReference type="EMBL" id="PFPA01000002">
    <property type="protein sequence ID" value="PIZ88455.1"/>
    <property type="molecule type" value="Genomic_DNA"/>
</dbReference>
<dbReference type="Proteomes" id="UP000230081">
    <property type="component" value="Unassembled WGS sequence"/>
</dbReference>
<name>A0A2M7UX55_9BACT</name>
<accession>A0A2M7UX55</accession>
<gene>
    <name evidence="1" type="ORF">COX91_00035</name>
</gene>
<dbReference type="InterPro" id="IPR029063">
    <property type="entry name" value="SAM-dependent_MTases_sf"/>
</dbReference>
<reference evidence="2" key="1">
    <citation type="submission" date="2017-09" db="EMBL/GenBank/DDBJ databases">
        <title>Depth-based differentiation of microbial function through sediment-hosted aquifers and enrichment of novel symbionts in the deep terrestrial subsurface.</title>
        <authorList>
            <person name="Probst A.J."/>
            <person name="Ladd B."/>
            <person name="Jarett J.K."/>
            <person name="Geller-Mcgrath D.E."/>
            <person name="Sieber C.M.K."/>
            <person name="Emerson J.B."/>
            <person name="Anantharaman K."/>
            <person name="Thomas B.C."/>
            <person name="Malmstrom R."/>
            <person name="Stieglmeier M."/>
            <person name="Klingl A."/>
            <person name="Woyke T."/>
            <person name="Ryan C.M."/>
            <person name="Banfield J.F."/>
        </authorList>
    </citation>
    <scope>NUCLEOTIDE SEQUENCE [LARGE SCALE GENOMIC DNA]</scope>
</reference>
<protein>
    <recommendedName>
        <fullName evidence="3">Methyltransferase type 11 domain-containing protein</fullName>
    </recommendedName>
</protein>
<evidence type="ECO:0000313" key="2">
    <source>
        <dbReference type="Proteomes" id="UP000230081"/>
    </source>
</evidence>
<evidence type="ECO:0000313" key="1">
    <source>
        <dbReference type="EMBL" id="PIZ88455.1"/>
    </source>
</evidence>
<dbReference type="Gene3D" id="3.40.50.150">
    <property type="entry name" value="Vaccinia Virus protein VP39"/>
    <property type="match status" value="1"/>
</dbReference>
<dbReference type="SUPFAM" id="SSF53335">
    <property type="entry name" value="S-adenosyl-L-methionine-dependent methyltransferases"/>
    <property type="match status" value="1"/>
</dbReference>
<sequence>MSELIKYQRELRNSWLNRNSAEDEKRNSWLNRSVKEEPNCLKLYWKDRSKNRKELIKIISDLAKEFLNPSILEYGAWCGVNLKLLKKKWELYAVEPNKDAYEFLTRKLKRVKALQGEDEIFCKTDFPGRHINISFINAVFYSMAHYRVKRVLRKLCRISDFIVIGDQIENIGGGRQNLWS</sequence>
<evidence type="ECO:0008006" key="3">
    <source>
        <dbReference type="Google" id="ProtNLM"/>
    </source>
</evidence>
<organism evidence="1 2">
    <name type="scientific">Candidatus Nealsonbacteria bacterium CG_4_10_14_0_2_um_filter_39_15</name>
    <dbReference type="NCBI Taxonomy" id="1974681"/>
    <lineage>
        <taxon>Bacteria</taxon>
        <taxon>Candidatus Nealsoniibacteriota</taxon>
    </lineage>
</organism>
<dbReference type="AlphaFoldDB" id="A0A2M7UX55"/>
<proteinExistence type="predicted"/>